<sequence>MDYIERILSFILQNRRGHDEGLIPRTAAFAHCPKPTITLECPNIGPTGSKIPSKYGFFEEGSFPALKWSLPSDLLPEGKEVKEWFLAVEDPDAPLAIPVAHGLYYSIPADRTSVTDADFEKVRSPVPGGDGRSISDDFELKGGFKYGLNRRKMVYIPPRGMLGHGPHRCFYEIVALSEKIDTTKLSRTGATREELVKQLEGKVVAWGEWMGVWERT</sequence>
<dbReference type="SUPFAM" id="SSF49777">
    <property type="entry name" value="PEBP-like"/>
    <property type="match status" value="1"/>
</dbReference>
<dbReference type="InterPro" id="IPR049556">
    <property type="entry name" value="PhiB"/>
</dbReference>
<name>A0A6V8HDS2_TALPI</name>
<dbReference type="Pfam" id="PF01161">
    <property type="entry name" value="PBP"/>
    <property type="match status" value="1"/>
</dbReference>
<organism evidence="1 2">
    <name type="scientific">Talaromyces pinophilus</name>
    <name type="common">Penicillium pinophilum</name>
    <dbReference type="NCBI Taxonomy" id="128442"/>
    <lineage>
        <taxon>Eukaryota</taxon>
        <taxon>Fungi</taxon>
        <taxon>Dikarya</taxon>
        <taxon>Ascomycota</taxon>
        <taxon>Pezizomycotina</taxon>
        <taxon>Eurotiomycetes</taxon>
        <taxon>Eurotiomycetidae</taxon>
        <taxon>Eurotiales</taxon>
        <taxon>Trichocomaceae</taxon>
        <taxon>Talaromyces</taxon>
        <taxon>Talaromyces sect. Talaromyces</taxon>
    </lineage>
</organism>
<dbReference type="Proteomes" id="UP000053095">
    <property type="component" value="Unassembled WGS sequence"/>
</dbReference>
<protein>
    <submittedName>
        <fullName evidence="1">Uncharacterized protein</fullName>
    </submittedName>
</protein>
<dbReference type="Gene3D" id="3.90.280.10">
    <property type="entry name" value="PEBP-like"/>
    <property type="match status" value="1"/>
</dbReference>
<proteinExistence type="predicted"/>
<evidence type="ECO:0000313" key="1">
    <source>
        <dbReference type="EMBL" id="GAM39423.1"/>
    </source>
</evidence>
<evidence type="ECO:0000313" key="2">
    <source>
        <dbReference type="Proteomes" id="UP000053095"/>
    </source>
</evidence>
<keyword evidence="2" id="KW-1185">Reference proteome</keyword>
<dbReference type="InterPro" id="IPR036610">
    <property type="entry name" value="PEBP-like_sf"/>
</dbReference>
<comment type="caution">
    <text evidence="1">The sequence shown here is derived from an EMBL/GenBank/DDBJ whole genome shotgun (WGS) entry which is preliminary data.</text>
</comment>
<dbReference type="EMBL" id="DF933830">
    <property type="protein sequence ID" value="GAM39423.1"/>
    <property type="molecule type" value="Genomic_DNA"/>
</dbReference>
<gene>
    <name evidence="1" type="ORF">TCE0_034f10962</name>
</gene>
<dbReference type="CDD" id="cd00457">
    <property type="entry name" value="PEBP"/>
    <property type="match status" value="1"/>
</dbReference>
<dbReference type="AlphaFoldDB" id="A0A6V8HDS2"/>
<dbReference type="InterPro" id="IPR008914">
    <property type="entry name" value="PEBP"/>
</dbReference>
<accession>A0A6V8HDS2</accession>
<reference evidence="2" key="1">
    <citation type="journal article" date="2015" name="Genome Announc.">
        <title>Draft genome sequence of Talaromyces cellulolyticus strain Y-94, a source of lignocellulosic biomass-degrading enzymes.</title>
        <authorList>
            <person name="Fujii T."/>
            <person name="Koike H."/>
            <person name="Sawayama S."/>
            <person name="Yano S."/>
            <person name="Inoue H."/>
        </authorList>
    </citation>
    <scope>NUCLEOTIDE SEQUENCE [LARGE SCALE GENOMIC DNA]</scope>
    <source>
        <strain evidence="2">Y-94</strain>
    </source>
</reference>